<reference evidence="1 2" key="1">
    <citation type="submission" date="2014-06" db="EMBL/GenBank/DDBJ databases">
        <title>Whole Genome Sequences of Three Symbiotic Endozoicomonas Bacteria.</title>
        <authorList>
            <person name="Neave M.J."/>
            <person name="Apprill A."/>
            <person name="Voolstra C.R."/>
        </authorList>
    </citation>
    <scope>NUCLEOTIDE SEQUENCE [LARGE SCALE GENOMIC DNA]</scope>
    <source>
        <strain evidence="1 2">LMG 24815</strain>
    </source>
</reference>
<organism evidence="1 2">
    <name type="scientific">Endozoicomonas montiporae</name>
    <dbReference type="NCBI Taxonomy" id="1027273"/>
    <lineage>
        <taxon>Bacteria</taxon>
        <taxon>Pseudomonadati</taxon>
        <taxon>Pseudomonadota</taxon>
        <taxon>Gammaproteobacteria</taxon>
        <taxon>Oceanospirillales</taxon>
        <taxon>Endozoicomonadaceae</taxon>
        <taxon>Endozoicomonas</taxon>
    </lineage>
</organism>
<dbReference type="EMBL" id="JOKG01000008">
    <property type="protein sequence ID" value="KEQ11325.1"/>
    <property type="molecule type" value="Genomic_DNA"/>
</dbReference>
<gene>
    <name evidence="1" type="ORF">GZ77_25915</name>
</gene>
<evidence type="ECO:0000313" key="1">
    <source>
        <dbReference type="EMBL" id="KEQ11325.1"/>
    </source>
</evidence>
<name>A0A081MYQ2_9GAMM</name>
<comment type="caution">
    <text evidence="1">The sequence shown here is derived from an EMBL/GenBank/DDBJ whole genome shotgun (WGS) entry which is preliminary data.</text>
</comment>
<protein>
    <submittedName>
        <fullName evidence="1">Uncharacterized protein</fullName>
    </submittedName>
</protein>
<dbReference type="AlphaFoldDB" id="A0A081MYQ2"/>
<sequence length="151" mass="16436">MTEFPAPFTNANVHRLKRALLTALWPAARTRPGDGGHALVNWNENSVSIGLTTGVRQARSKSIGLAHELVHAYYTGKGLQMGPDNPEVLDGVPTVPCAALYEYMCVGLGIWSDEPISENKIRSQWSNVIKNTVLNGSVKIAYGNTALRPCY</sequence>
<proteinExistence type="predicted"/>
<evidence type="ECO:0000313" key="2">
    <source>
        <dbReference type="Proteomes" id="UP000028006"/>
    </source>
</evidence>
<dbReference type="Proteomes" id="UP000028006">
    <property type="component" value="Unassembled WGS sequence"/>
</dbReference>
<accession>A0A081MYQ2</accession>
<keyword evidence="2" id="KW-1185">Reference proteome</keyword>
<dbReference type="RefSeq" id="WP_160174138.1">
    <property type="nucleotide sequence ID" value="NZ_JOKG01000008.1"/>
</dbReference>